<proteinExistence type="predicted"/>
<dbReference type="InterPro" id="IPR050317">
    <property type="entry name" value="Plant_Fungal_Acyltransferase"/>
</dbReference>
<dbReference type="SUPFAM" id="SSF52777">
    <property type="entry name" value="CoA-dependent acyltransferases"/>
    <property type="match status" value="1"/>
</dbReference>
<dbReference type="PANTHER" id="PTHR31642:SF310">
    <property type="entry name" value="FATTY ALCOHOL:CAFFEOYL-COA ACYLTRANSFERASE"/>
    <property type="match status" value="1"/>
</dbReference>
<keyword evidence="1" id="KW-0808">Transferase</keyword>
<dbReference type="InterPro" id="IPR023213">
    <property type="entry name" value="CAT-like_dom_sf"/>
</dbReference>
<protein>
    <submittedName>
        <fullName evidence="2">Uncharacterized protein</fullName>
    </submittedName>
</protein>
<evidence type="ECO:0000313" key="2">
    <source>
        <dbReference type="EMBL" id="KAJ7321632.1"/>
    </source>
</evidence>
<gene>
    <name evidence="2" type="ORF">DFH08DRAFT_941892</name>
</gene>
<dbReference type="AlphaFoldDB" id="A0AAD6ZH66"/>
<sequence length="510" mass="56516">MAGAESHTVWVHPGVPQGFFPVPLPGTERLNFECSMSMTFPGPLDEKRLIAAYEETLRSFPHATGRLRRKDNDWTLGPSTRGVPLTFATTSEPWDHYHYPAEYPAHLMDTVAIDLARAFDPAYDEPMLRCKVTYCPTSNETIIAWSSCHIIGDGSFIYHFHHIWSQAYQGKKPLFGPPTYEKYRTAPADEHVDNPDTAAFRDNHLSHLAKLYPMEEWVGMATAAQAGTVQVDLLFTAHQIQQLRLVADLSPTTGATSAQDALSAYLITVLNRVLAVPITRVSSMLGYRGGRNPPSLPPSEWHIPGPHAVGNAIFQAHTPHLTTAQASSIAVVSRTIRASITAARDYAHIKRLVAISEPIWRRQSEESLEHQFWPAEDEGRFVFNSMPKADWSASHFGYGADKARAVIYGSFAGYARVFKPSAVKQADGTWVTDTKADPSDPDVHEWKVNTAAKNPNDGALWLFVRVPTAARDAFLAAVAADLMSPGFPQNLVRREREVQARILEGARAKL</sequence>
<dbReference type="PANTHER" id="PTHR31642">
    <property type="entry name" value="TRICHOTHECENE 3-O-ACETYLTRANSFERASE"/>
    <property type="match status" value="1"/>
</dbReference>
<comment type="caution">
    <text evidence="2">The sequence shown here is derived from an EMBL/GenBank/DDBJ whole genome shotgun (WGS) entry which is preliminary data.</text>
</comment>
<keyword evidence="3" id="KW-1185">Reference proteome</keyword>
<dbReference type="GO" id="GO:0016747">
    <property type="term" value="F:acyltransferase activity, transferring groups other than amino-acyl groups"/>
    <property type="evidence" value="ECO:0007669"/>
    <property type="project" value="TreeGrafter"/>
</dbReference>
<reference evidence="2" key="1">
    <citation type="submission" date="2023-03" db="EMBL/GenBank/DDBJ databases">
        <title>Massive genome expansion in bonnet fungi (Mycena s.s.) driven by repeated elements and novel gene families across ecological guilds.</title>
        <authorList>
            <consortium name="Lawrence Berkeley National Laboratory"/>
            <person name="Harder C.B."/>
            <person name="Miyauchi S."/>
            <person name="Viragh M."/>
            <person name="Kuo A."/>
            <person name="Thoen E."/>
            <person name="Andreopoulos B."/>
            <person name="Lu D."/>
            <person name="Skrede I."/>
            <person name="Drula E."/>
            <person name="Henrissat B."/>
            <person name="Morin E."/>
            <person name="Kohler A."/>
            <person name="Barry K."/>
            <person name="LaButti K."/>
            <person name="Morin E."/>
            <person name="Salamov A."/>
            <person name="Lipzen A."/>
            <person name="Mereny Z."/>
            <person name="Hegedus B."/>
            <person name="Baldrian P."/>
            <person name="Stursova M."/>
            <person name="Weitz H."/>
            <person name="Taylor A."/>
            <person name="Grigoriev I.V."/>
            <person name="Nagy L.G."/>
            <person name="Martin F."/>
            <person name="Kauserud H."/>
        </authorList>
    </citation>
    <scope>NUCLEOTIDE SEQUENCE</scope>
    <source>
        <strain evidence="2">CBHHK002</strain>
    </source>
</reference>
<dbReference type="Gene3D" id="3.30.559.10">
    <property type="entry name" value="Chloramphenicol acetyltransferase-like domain"/>
    <property type="match status" value="2"/>
</dbReference>
<evidence type="ECO:0000313" key="3">
    <source>
        <dbReference type="Proteomes" id="UP001218218"/>
    </source>
</evidence>
<name>A0AAD6ZH66_9AGAR</name>
<organism evidence="2 3">
    <name type="scientific">Mycena albidolilacea</name>
    <dbReference type="NCBI Taxonomy" id="1033008"/>
    <lineage>
        <taxon>Eukaryota</taxon>
        <taxon>Fungi</taxon>
        <taxon>Dikarya</taxon>
        <taxon>Basidiomycota</taxon>
        <taxon>Agaricomycotina</taxon>
        <taxon>Agaricomycetes</taxon>
        <taxon>Agaricomycetidae</taxon>
        <taxon>Agaricales</taxon>
        <taxon>Marasmiineae</taxon>
        <taxon>Mycenaceae</taxon>
        <taxon>Mycena</taxon>
    </lineage>
</organism>
<accession>A0AAD6ZH66</accession>
<dbReference type="EMBL" id="JARIHO010000050">
    <property type="protein sequence ID" value="KAJ7321632.1"/>
    <property type="molecule type" value="Genomic_DNA"/>
</dbReference>
<dbReference type="Proteomes" id="UP001218218">
    <property type="component" value="Unassembled WGS sequence"/>
</dbReference>
<evidence type="ECO:0000256" key="1">
    <source>
        <dbReference type="ARBA" id="ARBA00022679"/>
    </source>
</evidence>